<comment type="caution">
    <text evidence="3">The sequence shown here is derived from an EMBL/GenBank/DDBJ whole genome shotgun (WGS) entry which is preliminary data.</text>
</comment>
<dbReference type="PROSITE" id="PS50158">
    <property type="entry name" value="ZF_CCHC"/>
    <property type="match status" value="1"/>
</dbReference>
<feature type="domain" description="CCHC-type" evidence="2">
    <location>
        <begin position="223"/>
        <end position="237"/>
    </location>
</feature>
<proteinExistence type="predicted"/>
<reference evidence="3" key="1">
    <citation type="journal article" date="2023" name="Front. Mar. Sci.">
        <title>A new Merluccius polli reference genome to investigate the effects of global change in West African waters.</title>
        <authorList>
            <person name="Mateo J.L."/>
            <person name="Blanco-Fernandez C."/>
            <person name="Garcia-Vazquez E."/>
            <person name="Machado-Schiaffino G."/>
        </authorList>
    </citation>
    <scope>NUCLEOTIDE SEQUENCE</scope>
    <source>
        <strain evidence="3">C29</strain>
        <tissue evidence="3">Fin</tissue>
    </source>
</reference>
<dbReference type="GO" id="GO:0003676">
    <property type="term" value="F:nucleic acid binding"/>
    <property type="evidence" value="ECO:0007669"/>
    <property type="project" value="InterPro"/>
</dbReference>
<dbReference type="GO" id="GO:0008270">
    <property type="term" value="F:zinc ion binding"/>
    <property type="evidence" value="ECO:0007669"/>
    <property type="project" value="UniProtKB-KW"/>
</dbReference>
<protein>
    <recommendedName>
        <fullName evidence="2">CCHC-type domain-containing protein</fullName>
    </recommendedName>
</protein>
<evidence type="ECO:0000259" key="2">
    <source>
        <dbReference type="PROSITE" id="PS50158"/>
    </source>
</evidence>
<dbReference type="InterPro" id="IPR001878">
    <property type="entry name" value="Znf_CCHC"/>
</dbReference>
<dbReference type="Proteomes" id="UP001174136">
    <property type="component" value="Unassembled WGS sequence"/>
</dbReference>
<dbReference type="AlphaFoldDB" id="A0AA47N828"/>
<gene>
    <name evidence="3" type="ORF">N1851_003923</name>
</gene>
<sequence length="332" mass="37231">MSNAEQVFLYDHLEGAAKAEVDFHDASNRDTAEKIIKILIDNFSCSQSYVAAQLCFFQRHQKEGESLRDFSHEIKILMDAVIKKTPGGLLNSDRVLRDQFAEGVNDDMLRRELKIRLALDPDMSFLTLRGVAIKWMEEGRQGTKPRPRAFSFDMHASMGGAESNAIVASNNELTDLKECLRRQQAQLDAILTQLNTSRPQANQRGGGSTSKSYRFQQDGKPICMRCNRAGHIAKYCRVDVESTKVTAQRVPQRAMTHNQLPYAPTHRPVSSGSYLNGGGGSALSSGCGFYGFHYNINFFLWKTFNHVTSCSNLVTGCNYEPLTVMKFHTQVM</sequence>
<dbReference type="EMBL" id="JAOPHQ010000594">
    <property type="protein sequence ID" value="KAK0153989.1"/>
    <property type="molecule type" value="Genomic_DNA"/>
</dbReference>
<evidence type="ECO:0000256" key="1">
    <source>
        <dbReference type="PROSITE-ProRule" id="PRU00047"/>
    </source>
</evidence>
<keyword evidence="4" id="KW-1185">Reference proteome</keyword>
<keyword evidence="1" id="KW-0479">Metal-binding</keyword>
<accession>A0AA47N828</accession>
<name>A0AA47N828_MERPO</name>
<dbReference type="InterPro" id="IPR026523">
    <property type="entry name" value="PNMA"/>
</dbReference>
<evidence type="ECO:0000313" key="4">
    <source>
        <dbReference type="Proteomes" id="UP001174136"/>
    </source>
</evidence>
<organism evidence="3 4">
    <name type="scientific">Merluccius polli</name>
    <name type="common">Benguela hake</name>
    <name type="synonym">Merluccius cadenati</name>
    <dbReference type="NCBI Taxonomy" id="89951"/>
    <lineage>
        <taxon>Eukaryota</taxon>
        <taxon>Metazoa</taxon>
        <taxon>Chordata</taxon>
        <taxon>Craniata</taxon>
        <taxon>Vertebrata</taxon>
        <taxon>Euteleostomi</taxon>
        <taxon>Actinopterygii</taxon>
        <taxon>Neopterygii</taxon>
        <taxon>Teleostei</taxon>
        <taxon>Neoteleostei</taxon>
        <taxon>Acanthomorphata</taxon>
        <taxon>Zeiogadaria</taxon>
        <taxon>Gadariae</taxon>
        <taxon>Gadiformes</taxon>
        <taxon>Gadoidei</taxon>
        <taxon>Merlucciidae</taxon>
        <taxon>Merluccius</taxon>
    </lineage>
</organism>
<dbReference type="PANTHER" id="PTHR23095">
    <property type="entry name" value="PARANEOPLASTIC ANTIGEN"/>
    <property type="match status" value="1"/>
</dbReference>
<evidence type="ECO:0000313" key="3">
    <source>
        <dbReference type="EMBL" id="KAK0153989.1"/>
    </source>
</evidence>
<keyword evidence="1" id="KW-0862">Zinc</keyword>
<keyword evidence="1" id="KW-0863">Zinc-finger</keyword>
<dbReference type="PANTHER" id="PTHR23095:SF43">
    <property type="entry name" value="PARANEOPLASTIC ANTIGEN-LIKE PROTEIN 8C"/>
    <property type="match status" value="1"/>
</dbReference>